<dbReference type="EMBL" id="PVTK01000012">
    <property type="protein sequence ID" value="PRY61442.1"/>
    <property type="molecule type" value="Genomic_DNA"/>
</dbReference>
<dbReference type="PRINTS" id="PR00099">
    <property type="entry name" value="CPSGATASE"/>
</dbReference>
<dbReference type="AlphaFoldDB" id="A0A2T0UU36"/>
<dbReference type="PANTHER" id="PTHR43418:SF4">
    <property type="entry name" value="MULTIFUNCTIONAL TRYPTOPHAN BIOSYNTHESIS PROTEIN"/>
    <property type="match status" value="1"/>
</dbReference>
<evidence type="ECO:0000259" key="2">
    <source>
        <dbReference type="Pfam" id="PF00117"/>
    </source>
</evidence>
<evidence type="ECO:0000313" key="3">
    <source>
        <dbReference type="EMBL" id="PRY61442.1"/>
    </source>
</evidence>
<sequence length="190" mass="20947">MLDNYDSFTFNIVQYLSELGAEVMTHRNDAITLEQIEALSPTHLVISPGPCTPNEAGISMDVIRYFAGRLPILGVCLGHQAIGQVFGAQVVRAPEVMHGKTSAVVHHHQGVFEGLENPLDVTRYHSLVVDRQTLPDCLEVTAWTAEDDVTPGLIMGLRHCTLDIEGVQFHPESILTRQGHELLANFLKRG</sequence>
<dbReference type="GO" id="GO:0004049">
    <property type="term" value="F:anthranilate synthase activity"/>
    <property type="evidence" value="ECO:0007669"/>
    <property type="project" value="TreeGrafter"/>
</dbReference>
<accession>A0A2T0UU36</accession>
<proteinExistence type="predicted"/>
<dbReference type="Proteomes" id="UP000237647">
    <property type="component" value="Unassembled WGS sequence"/>
</dbReference>
<comment type="caution">
    <text evidence="3">The sequence shown here is derived from an EMBL/GenBank/DDBJ whole genome shotgun (WGS) entry which is preliminary data.</text>
</comment>
<dbReference type="InterPro" id="IPR050472">
    <property type="entry name" value="Anth_synth/Amidotransfase"/>
</dbReference>
<dbReference type="PROSITE" id="PS51273">
    <property type="entry name" value="GATASE_TYPE_1"/>
    <property type="match status" value="1"/>
</dbReference>
<gene>
    <name evidence="3" type="ORF">B0H98_11266</name>
</gene>
<dbReference type="GO" id="GO:0000162">
    <property type="term" value="P:L-tryptophan biosynthetic process"/>
    <property type="evidence" value="ECO:0007669"/>
    <property type="project" value="TreeGrafter"/>
</dbReference>
<dbReference type="CDD" id="cd01743">
    <property type="entry name" value="GATase1_Anthranilate_Synthase"/>
    <property type="match status" value="1"/>
</dbReference>
<dbReference type="Pfam" id="PF00117">
    <property type="entry name" value="GATase"/>
    <property type="match status" value="1"/>
</dbReference>
<reference evidence="3 4" key="1">
    <citation type="submission" date="2018-03" db="EMBL/GenBank/DDBJ databases">
        <title>Genomic Encyclopedia of Type Strains, Phase III (KMG-III): the genomes of soil and plant-associated and newly described type strains.</title>
        <authorList>
            <person name="Whitman W."/>
        </authorList>
    </citation>
    <scope>NUCLEOTIDE SEQUENCE [LARGE SCALE GENOMIC DNA]</scope>
    <source>
        <strain evidence="3 4">CGMCC 1.12152</strain>
    </source>
</reference>
<evidence type="ECO:0000313" key="4">
    <source>
        <dbReference type="Proteomes" id="UP000237647"/>
    </source>
</evidence>
<dbReference type="InterPro" id="IPR029062">
    <property type="entry name" value="Class_I_gatase-like"/>
</dbReference>
<organism evidence="3 4">
    <name type="scientific">Vreelandella songnenensis</name>
    <dbReference type="NCBI Taxonomy" id="1176243"/>
    <lineage>
        <taxon>Bacteria</taxon>
        <taxon>Pseudomonadati</taxon>
        <taxon>Pseudomonadota</taxon>
        <taxon>Gammaproteobacteria</taxon>
        <taxon>Oceanospirillales</taxon>
        <taxon>Halomonadaceae</taxon>
        <taxon>Vreelandella</taxon>
    </lineage>
</organism>
<dbReference type="GO" id="GO:0046654">
    <property type="term" value="P:tetrahydrofolate biosynthetic process"/>
    <property type="evidence" value="ECO:0007669"/>
    <property type="project" value="TreeGrafter"/>
</dbReference>
<keyword evidence="1" id="KW-0315">Glutamine amidotransferase</keyword>
<dbReference type="GO" id="GO:0005829">
    <property type="term" value="C:cytosol"/>
    <property type="evidence" value="ECO:0007669"/>
    <property type="project" value="TreeGrafter"/>
</dbReference>
<dbReference type="InterPro" id="IPR017926">
    <property type="entry name" value="GATASE"/>
</dbReference>
<dbReference type="PANTHER" id="PTHR43418">
    <property type="entry name" value="MULTIFUNCTIONAL TRYPTOPHAN BIOSYNTHESIS PROTEIN-RELATED"/>
    <property type="match status" value="1"/>
</dbReference>
<name>A0A2T0UU36_9GAMM</name>
<dbReference type="PRINTS" id="PR00096">
    <property type="entry name" value="GATASE"/>
</dbReference>
<protein>
    <submittedName>
        <fullName evidence="3">Anthranilate synthase component II</fullName>
    </submittedName>
</protein>
<dbReference type="GO" id="GO:0046820">
    <property type="term" value="F:4-amino-4-deoxychorismate synthase activity"/>
    <property type="evidence" value="ECO:0007669"/>
    <property type="project" value="TreeGrafter"/>
</dbReference>
<evidence type="ECO:0000256" key="1">
    <source>
        <dbReference type="ARBA" id="ARBA00022962"/>
    </source>
</evidence>
<dbReference type="SUPFAM" id="SSF52317">
    <property type="entry name" value="Class I glutamine amidotransferase-like"/>
    <property type="match status" value="1"/>
</dbReference>
<dbReference type="Gene3D" id="3.40.50.880">
    <property type="match status" value="1"/>
</dbReference>
<dbReference type="FunFam" id="3.40.50.880:FF:000003">
    <property type="entry name" value="Anthranilate synthase component II"/>
    <property type="match status" value="1"/>
</dbReference>
<feature type="domain" description="Glutamine amidotransferase" evidence="2">
    <location>
        <begin position="1"/>
        <end position="188"/>
    </location>
</feature>
<dbReference type="NCBIfam" id="TIGR00566">
    <property type="entry name" value="trpG_papA"/>
    <property type="match status" value="1"/>
</dbReference>
<dbReference type="PRINTS" id="PR00097">
    <property type="entry name" value="ANTSNTHASEII"/>
</dbReference>
<dbReference type="InterPro" id="IPR006221">
    <property type="entry name" value="TrpG/PapA_dom"/>
</dbReference>
<keyword evidence="4" id="KW-1185">Reference proteome</keyword>